<organism evidence="1">
    <name type="scientific">Picea sitchensis</name>
    <name type="common">Sitka spruce</name>
    <name type="synonym">Pinus sitchensis</name>
    <dbReference type="NCBI Taxonomy" id="3332"/>
    <lineage>
        <taxon>Eukaryota</taxon>
        <taxon>Viridiplantae</taxon>
        <taxon>Streptophyta</taxon>
        <taxon>Embryophyta</taxon>
        <taxon>Tracheophyta</taxon>
        <taxon>Spermatophyta</taxon>
        <taxon>Pinopsida</taxon>
        <taxon>Pinidae</taxon>
        <taxon>Conifers I</taxon>
        <taxon>Pinales</taxon>
        <taxon>Pinaceae</taxon>
        <taxon>Picea</taxon>
    </lineage>
</organism>
<evidence type="ECO:0000313" key="1">
    <source>
        <dbReference type="EMBL" id="QHR89686.1"/>
    </source>
</evidence>
<keyword evidence="1" id="KW-0496">Mitochondrion</keyword>
<proteinExistence type="predicted"/>
<reference evidence="1" key="1">
    <citation type="submission" date="2019-03" db="EMBL/GenBank/DDBJ databases">
        <title>Largest Complete Mitochondrial Genome of a Gymnosperm, Sitka Spruce (Picea sitchensis), Indicates Complex Physical Structure.</title>
        <authorList>
            <person name="Jackman S.D."/>
            <person name="Coombe L."/>
            <person name="Warren R."/>
            <person name="Kirk H."/>
            <person name="Trinh E."/>
            <person name="McLeod T."/>
            <person name="Pleasance S."/>
            <person name="Pandoh P."/>
            <person name="Zhao Y."/>
            <person name="Coope R."/>
            <person name="Bousquet J."/>
            <person name="Bohlmann J.C."/>
            <person name="Jones S.J.M."/>
            <person name="Birol I."/>
        </authorList>
    </citation>
    <scope>NUCLEOTIDE SEQUENCE</scope>
    <source>
        <strain evidence="1">Q903</strain>
    </source>
</reference>
<sequence>MGGQGFRAWPIVLFLAIEGRSGRLLLYRTRVNIVRHIQHFEFQTQLDVGKHSKHWMEHGQTVFR</sequence>
<dbReference type="AlphaFoldDB" id="A0A6B9XUK5"/>
<geneLocation type="mitochondrion" evidence="1"/>
<protein>
    <submittedName>
        <fullName evidence="1">Uncharacterized protein</fullName>
    </submittedName>
</protein>
<dbReference type="EMBL" id="MK697699">
    <property type="protein sequence ID" value="QHR89686.1"/>
    <property type="molecule type" value="Genomic_DNA"/>
</dbReference>
<accession>A0A6B9XUK5</accession>
<name>A0A6B9XUK5_PICSI</name>
<gene>
    <name evidence="1" type="primary">orf03731</name>
    <name evidence="1" type="ORF">Q903MT_gene3708</name>
</gene>